<dbReference type="Proteomes" id="UP001497535">
    <property type="component" value="Unassembled WGS sequence"/>
</dbReference>
<evidence type="ECO:0000313" key="2">
    <source>
        <dbReference type="Proteomes" id="UP001497535"/>
    </source>
</evidence>
<sequence length="85" mass="9602">MREGIAHAGICGVAPVYVIKYLIKCYQLISKIIKGLYTVIFPTFFYMLFGHSRHNSLGAFAILSLITRAAIEKVDQILINDRLEN</sequence>
<proteinExistence type="predicted"/>
<comment type="caution">
    <text evidence="1">The sequence shown here is derived from an EMBL/GenBank/DDBJ whole genome shotgun (WGS) entry which is preliminary data.</text>
</comment>
<gene>
    <name evidence="1" type="ORF">MENTE1834_LOCUS26544</name>
</gene>
<evidence type="ECO:0000313" key="1">
    <source>
        <dbReference type="EMBL" id="CAK5079433.1"/>
    </source>
</evidence>
<keyword evidence="2" id="KW-1185">Reference proteome</keyword>
<protein>
    <submittedName>
        <fullName evidence="1">Uncharacterized protein</fullName>
    </submittedName>
</protein>
<reference evidence="1" key="1">
    <citation type="submission" date="2023-11" db="EMBL/GenBank/DDBJ databases">
        <authorList>
            <person name="Poullet M."/>
        </authorList>
    </citation>
    <scope>NUCLEOTIDE SEQUENCE</scope>
    <source>
        <strain evidence="1">E1834</strain>
    </source>
</reference>
<dbReference type="EMBL" id="CAVMJV010000038">
    <property type="protein sequence ID" value="CAK5079433.1"/>
    <property type="molecule type" value="Genomic_DNA"/>
</dbReference>
<organism evidence="1 2">
    <name type="scientific">Meloidogyne enterolobii</name>
    <name type="common">Root-knot nematode worm</name>
    <name type="synonym">Meloidogyne mayaguensis</name>
    <dbReference type="NCBI Taxonomy" id="390850"/>
    <lineage>
        <taxon>Eukaryota</taxon>
        <taxon>Metazoa</taxon>
        <taxon>Ecdysozoa</taxon>
        <taxon>Nematoda</taxon>
        <taxon>Chromadorea</taxon>
        <taxon>Rhabditida</taxon>
        <taxon>Tylenchina</taxon>
        <taxon>Tylenchomorpha</taxon>
        <taxon>Tylenchoidea</taxon>
        <taxon>Meloidogynidae</taxon>
        <taxon>Meloidogyninae</taxon>
        <taxon>Meloidogyne</taxon>
    </lineage>
</organism>
<name>A0ACB0ZMB5_MELEN</name>
<accession>A0ACB0ZMB5</accession>